<proteinExistence type="predicted"/>
<evidence type="ECO:0000313" key="1">
    <source>
        <dbReference type="EMBL" id="DAD96583.1"/>
    </source>
</evidence>
<accession>A0A8S5NQD6</accession>
<organism evidence="1">
    <name type="scientific">Siphoviridae sp. ctSP74</name>
    <dbReference type="NCBI Taxonomy" id="2826343"/>
    <lineage>
        <taxon>Viruses</taxon>
        <taxon>Duplodnaviria</taxon>
        <taxon>Heunggongvirae</taxon>
        <taxon>Uroviricota</taxon>
        <taxon>Caudoviricetes</taxon>
    </lineage>
</organism>
<dbReference type="NCBIfam" id="TIGR01725">
    <property type="entry name" value="phge_HK97_gp10"/>
    <property type="match status" value="1"/>
</dbReference>
<dbReference type="EMBL" id="BK015221">
    <property type="protein sequence ID" value="DAD96583.1"/>
    <property type="molecule type" value="Genomic_DNA"/>
</dbReference>
<reference evidence="1" key="1">
    <citation type="journal article" date="2021" name="Proc. Natl. Acad. Sci. U.S.A.">
        <title>A Catalog of Tens of Thousands of Viruses from Human Metagenomes Reveals Hidden Associations with Chronic Diseases.</title>
        <authorList>
            <person name="Tisza M.J."/>
            <person name="Buck C.B."/>
        </authorList>
    </citation>
    <scope>NUCLEOTIDE SEQUENCE</scope>
    <source>
        <strain evidence="1">CtSP74</strain>
    </source>
</reference>
<dbReference type="Pfam" id="PF04883">
    <property type="entry name" value="HK97-gp10_like"/>
    <property type="match status" value="1"/>
</dbReference>
<name>A0A8S5NQD6_9CAUD</name>
<dbReference type="InterPro" id="IPR010064">
    <property type="entry name" value="HK97-gp10_tail"/>
</dbReference>
<protein>
    <submittedName>
        <fullName evidence="1">Putative tail component</fullName>
    </submittedName>
</protein>
<sequence>MGLKIYGIKKLQISLKDKAQMTLVKEIVKKHGASLQQEMVKKAVFKKGYSTGATRRSINLLNEKGGLMVRVKPTTKYSPYVEYGTRFMDKQPFVKPAFQQVKKEFVNDLKKLT</sequence>